<dbReference type="RefSeq" id="WP_378284257.1">
    <property type="nucleotide sequence ID" value="NZ_JBHSON010000033.1"/>
</dbReference>
<keyword evidence="2" id="KW-1185">Reference proteome</keyword>
<accession>A0ABW1A4M7</accession>
<name>A0ABW1A4M7_9ACTN</name>
<comment type="caution">
    <text evidence="1">The sequence shown here is derived from an EMBL/GenBank/DDBJ whole genome shotgun (WGS) entry which is preliminary data.</text>
</comment>
<evidence type="ECO:0000313" key="2">
    <source>
        <dbReference type="Proteomes" id="UP001596074"/>
    </source>
</evidence>
<dbReference type="Proteomes" id="UP001596074">
    <property type="component" value="Unassembled WGS sequence"/>
</dbReference>
<dbReference type="EMBL" id="JBHSON010000033">
    <property type="protein sequence ID" value="MFC5748583.1"/>
    <property type="molecule type" value="Genomic_DNA"/>
</dbReference>
<proteinExistence type="predicted"/>
<evidence type="ECO:0000313" key="1">
    <source>
        <dbReference type="EMBL" id="MFC5748583.1"/>
    </source>
</evidence>
<reference evidence="2" key="1">
    <citation type="journal article" date="2019" name="Int. J. Syst. Evol. Microbiol.">
        <title>The Global Catalogue of Microorganisms (GCM) 10K type strain sequencing project: providing services to taxonomists for standard genome sequencing and annotation.</title>
        <authorList>
            <consortium name="The Broad Institute Genomics Platform"/>
            <consortium name="The Broad Institute Genome Sequencing Center for Infectious Disease"/>
            <person name="Wu L."/>
            <person name="Ma J."/>
        </authorList>
    </citation>
    <scope>NUCLEOTIDE SEQUENCE [LARGE SCALE GENOMIC DNA]</scope>
    <source>
        <strain evidence="2">KCTC 42087</strain>
    </source>
</reference>
<protein>
    <submittedName>
        <fullName evidence="1">Uncharacterized protein</fullName>
    </submittedName>
</protein>
<gene>
    <name evidence="1" type="ORF">ACFPZN_23460</name>
</gene>
<sequence>MDDIAHLNKLHEEFVARGWPAEARTARSRTVLHVTNPDDPALNDTFVVKNGVVRFAWGQGVGPVTELSAVADRIQDVLRGVGR</sequence>
<organism evidence="1 2">
    <name type="scientific">Actinomadura rugatobispora</name>
    <dbReference type="NCBI Taxonomy" id="1994"/>
    <lineage>
        <taxon>Bacteria</taxon>
        <taxon>Bacillati</taxon>
        <taxon>Actinomycetota</taxon>
        <taxon>Actinomycetes</taxon>
        <taxon>Streptosporangiales</taxon>
        <taxon>Thermomonosporaceae</taxon>
        <taxon>Actinomadura</taxon>
    </lineage>
</organism>